<accession>A0A4V2Q7K0</accession>
<reference evidence="1 2" key="1">
    <citation type="submission" date="2019-03" db="EMBL/GenBank/DDBJ databases">
        <title>Genomic Encyclopedia of Type Strains, Phase IV (KMG-IV): sequencing the most valuable type-strain genomes for metagenomic binning, comparative biology and taxonomic classification.</title>
        <authorList>
            <person name="Goeker M."/>
        </authorList>
    </citation>
    <scope>NUCLEOTIDE SEQUENCE [LARGE SCALE GENOMIC DNA]</scope>
    <source>
        <strain evidence="1 2">DSM 15969</strain>
    </source>
</reference>
<proteinExistence type="predicted"/>
<evidence type="ECO:0000313" key="1">
    <source>
        <dbReference type="EMBL" id="TCL32189.1"/>
    </source>
</evidence>
<name>A0A4V2Q7K0_9FIRM</name>
<sequence>MTKEERQALVLAKFKEWGITVSLLDPAAAPASLKGDIPIVVRNGNPKLLLISFSQSPH</sequence>
<comment type="caution">
    <text evidence="1">The sequence shown here is derived from an EMBL/GenBank/DDBJ whole genome shotgun (WGS) entry which is preliminary data.</text>
</comment>
<gene>
    <name evidence="1" type="ORF">EV210_1239</name>
</gene>
<dbReference type="AlphaFoldDB" id="A0A4V2Q7K0"/>
<protein>
    <submittedName>
        <fullName evidence="1">Uncharacterized protein</fullName>
    </submittedName>
</protein>
<dbReference type="EMBL" id="SLUI01000023">
    <property type="protein sequence ID" value="TCL32189.1"/>
    <property type="molecule type" value="Genomic_DNA"/>
</dbReference>
<dbReference type="Proteomes" id="UP000295063">
    <property type="component" value="Unassembled WGS sequence"/>
</dbReference>
<organism evidence="1 2">
    <name type="scientific">Anaerospora hongkongensis</name>
    <dbReference type="NCBI Taxonomy" id="244830"/>
    <lineage>
        <taxon>Bacteria</taxon>
        <taxon>Bacillati</taxon>
        <taxon>Bacillota</taxon>
        <taxon>Negativicutes</taxon>
        <taxon>Selenomonadales</taxon>
        <taxon>Sporomusaceae</taxon>
        <taxon>Anaerospora</taxon>
    </lineage>
</organism>
<dbReference type="RefSeq" id="WP_165898992.1">
    <property type="nucleotide sequence ID" value="NZ_SLUI01000023.1"/>
</dbReference>
<keyword evidence="2" id="KW-1185">Reference proteome</keyword>
<evidence type="ECO:0000313" key="2">
    <source>
        <dbReference type="Proteomes" id="UP000295063"/>
    </source>
</evidence>